<dbReference type="PANTHER" id="PTHR13966">
    <property type="entry name" value="ENDONUCLEASE RELATED"/>
    <property type="match status" value="1"/>
</dbReference>
<dbReference type="SUPFAM" id="SSF54060">
    <property type="entry name" value="His-Me finger endonucleases"/>
    <property type="match status" value="1"/>
</dbReference>
<comment type="similarity">
    <text evidence="2 10">Belongs to the DNA/RNA non-specific endonuclease family.</text>
</comment>
<evidence type="ECO:0000259" key="12">
    <source>
        <dbReference type="SMART" id="SM00477"/>
    </source>
</evidence>
<dbReference type="SMART" id="SM00892">
    <property type="entry name" value="Endonuclease_NS"/>
    <property type="match status" value="1"/>
</dbReference>
<feature type="transmembrane region" description="Helical" evidence="11">
    <location>
        <begin position="6"/>
        <end position="26"/>
    </location>
</feature>
<keyword evidence="7" id="KW-0460">Magnesium</keyword>
<evidence type="ECO:0000256" key="2">
    <source>
        <dbReference type="ARBA" id="ARBA00010052"/>
    </source>
</evidence>
<name>A0A1C7NJ29_9FUNG</name>
<protein>
    <recommendedName>
        <fullName evidence="10">Endonuclease</fullName>
        <ecNumber evidence="10">3.1.30.-</ecNumber>
    </recommendedName>
</protein>
<evidence type="ECO:0000256" key="8">
    <source>
        <dbReference type="PIRSR" id="PIRSR640255-1"/>
    </source>
</evidence>
<dbReference type="InterPro" id="IPR040255">
    <property type="entry name" value="Non-specific_endonuclease"/>
</dbReference>
<evidence type="ECO:0000313" key="14">
    <source>
        <dbReference type="EMBL" id="OBZ89055.1"/>
    </source>
</evidence>
<dbReference type="InterPro" id="IPR020821">
    <property type="entry name" value="ENPP1-3/EXOG-like_nuc-like"/>
</dbReference>
<keyword evidence="3 10" id="KW-0540">Nuclease</keyword>
<dbReference type="EC" id="3.1.30.-" evidence="10"/>
<evidence type="ECO:0000256" key="1">
    <source>
        <dbReference type="ARBA" id="ARBA00001946"/>
    </source>
</evidence>
<evidence type="ECO:0000259" key="13">
    <source>
        <dbReference type="SMART" id="SM00892"/>
    </source>
</evidence>
<evidence type="ECO:0000256" key="11">
    <source>
        <dbReference type="SAM" id="Phobius"/>
    </source>
</evidence>
<dbReference type="InterPro" id="IPR001604">
    <property type="entry name" value="Endo_G_ENPP1-like_dom"/>
</dbReference>
<organism evidence="14 15">
    <name type="scientific">Choanephora cucurbitarum</name>
    <dbReference type="NCBI Taxonomy" id="101091"/>
    <lineage>
        <taxon>Eukaryota</taxon>
        <taxon>Fungi</taxon>
        <taxon>Fungi incertae sedis</taxon>
        <taxon>Mucoromycota</taxon>
        <taxon>Mucoromycotina</taxon>
        <taxon>Mucoromycetes</taxon>
        <taxon>Mucorales</taxon>
        <taxon>Mucorineae</taxon>
        <taxon>Choanephoraceae</taxon>
        <taxon>Choanephoroideae</taxon>
        <taxon>Choanephora</taxon>
    </lineage>
</organism>
<keyword evidence="11" id="KW-1133">Transmembrane helix</keyword>
<dbReference type="PROSITE" id="PS01070">
    <property type="entry name" value="NUCLEASE_NON_SPEC"/>
    <property type="match status" value="1"/>
</dbReference>
<dbReference type="GO" id="GO:0046872">
    <property type="term" value="F:metal ion binding"/>
    <property type="evidence" value="ECO:0007669"/>
    <property type="project" value="UniProtKB-KW"/>
</dbReference>
<dbReference type="GO" id="GO:0000014">
    <property type="term" value="F:single-stranded DNA endodeoxyribonuclease activity"/>
    <property type="evidence" value="ECO:0007669"/>
    <property type="project" value="TreeGrafter"/>
</dbReference>
<evidence type="ECO:0000256" key="10">
    <source>
        <dbReference type="RuleBase" id="RU366055"/>
    </source>
</evidence>
<evidence type="ECO:0000256" key="4">
    <source>
        <dbReference type="ARBA" id="ARBA00022723"/>
    </source>
</evidence>
<keyword evidence="11" id="KW-0812">Transmembrane</keyword>
<dbReference type="SMART" id="SM00477">
    <property type="entry name" value="NUC"/>
    <property type="match status" value="1"/>
</dbReference>
<evidence type="ECO:0000256" key="7">
    <source>
        <dbReference type="ARBA" id="ARBA00022842"/>
    </source>
</evidence>
<evidence type="ECO:0000256" key="3">
    <source>
        <dbReference type="ARBA" id="ARBA00022722"/>
    </source>
</evidence>
<dbReference type="CDD" id="cd00091">
    <property type="entry name" value="NUC"/>
    <property type="match status" value="1"/>
</dbReference>
<keyword evidence="4 9" id="KW-0479">Metal-binding</keyword>
<sequence length="318" mass="35109">MAVPFSNYVCLLGGFFVGMFFMYNVIPLRMNQHHHRLQARQSTNSILQFGNPGPVVDQFERTAYTVSYNRKDRIPYWVGEHLTKASLQKGSGVDRDGSNFKTDSALPAIFQALTTDYTNSGYDRGHMAPAGDAVNTQAAMDETFLLSNIAPQVGEGFNRQYWAYFEAFCRNLAQTYDDVYVYTGPLFLPKSGSASSLNATTFALASVNLNAKGKIDSVHSAQKRATKQNYKMEYTVIGTNSPNVAVPTHFYKIILIPQGNSYVAGAFVLPNQAITKSTPLDQFQVAIDAIEKASGLTFFTKLDRSGFSDLCKAVKCVV</sequence>
<keyword evidence="15" id="KW-1185">Reference proteome</keyword>
<comment type="caution">
    <text evidence="14">The sequence shown here is derived from an EMBL/GenBank/DDBJ whole genome shotgun (WGS) entry which is preliminary data.</text>
</comment>
<dbReference type="InterPro" id="IPR044929">
    <property type="entry name" value="DNA/RNA_non-sp_Endonuclease_sf"/>
</dbReference>
<dbReference type="GO" id="GO:0005634">
    <property type="term" value="C:nucleus"/>
    <property type="evidence" value="ECO:0007669"/>
    <property type="project" value="TreeGrafter"/>
</dbReference>
<dbReference type="OrthoDB" id="5418055at2759"/>
<feature type="active site" description="Proton acceptor" evidence="8">
    <location>
        <position position="126"/>
    </location>
</feature>
<dbReference type="PANTHER" id="PTHR13966:SF5">
    <property type="entry name" value="ENDONUCLEASE G, MITOCHONDRIAL"/>
    <property type="match status" value="1"/>
</dbReference>
<dbReference type="EMBL" id="LUGH01000116">
    <property type="protein sequence ID" value="OBZ89055.1"/>
    <property type="molecule type" value="Genomic_DNA"/>
</dbReference>
<accession>A0A1C7NJ29</accession>
<dbReference type="GO" id="GO:0006309">
    <property type="term" value="P:apoptotic DNA fragmentation"/>
    <property type="evidence" value="ECO:0007669"/>
    <property type="project" value="TreeGrafter"/>
</dbReference>
<reference evidence="14 15" key="1">
    <citation type="submission" date="2016-03" db="EMBL/GenBank/DDBJ databases">
        <title>Choanephora cucurbitarum.</title>
        <authorList>
            <person name="Min B."/>
            <person name="Park H."/>
            <person name="Park J.-H."/>
            <person name="Shin H.-D."/>
            <person name="Choi I.-G."/>
        </authorList>
    </citation>
    <scope>NUCLEOTIDE SEQUENCE [LARGE SCALE GENOMIC DNA]</scope>
    <source>
        <strain evidence="14 15">KUS-F28377</strain>
    </source>
</reference>
<proteinExistence type="inferred from homology"/>
<dbReference type="InterPro" id="IPR018524">
    <property type="entry name" value="DNA/RNA_endonuclease_AS"/>
</dbReference>
<keyword evidence="5 10" id="KW-0255">Endonuclease</keyword>
<evidence type="ECO:0000313" key="15">
    <source>
        <dbReference type="Proteomes" id="UP000093000"/>
    </source>
</evidence>
<dbReference type="AlphaFoldDB" id="A0A1C7NJ29"/>
<dbReference type="Pfam" id="PF01223">
    <property type="entry name" value="Endonuclease_NS"/>
    <property type="match status" value="1"/>
</dbReference>
<dbReference type="STRING" id="101091.A0A1C7NJ29"/>
<evidence type="ECO:0000256" key="6">
    <source>
        <dbReference type="ARBA" id="ARBA00022801"/>
    </source>
</evidence>
<dbReference type="GO" id="GO:0005743">
    <property type="term" value="C:mitochondrial inner membrane"/>
    <property type="evidence" value="ECO:0007669"/>
    <property type="project" value="TreeGrafter"/>
</dbReference>
<dbReference type="Gene3D" id="3.40.570.10">
    <property type="entry name" value="Extracellular Endonuclease, subunit A"/>
    <property type="match status" value="1"/>
</dbReference>
<keyword evidence="11" id="KW-0472">Membrane</keyword>
<feature type="domain" description="ENPP1-3/EXOG-like endonuclease/phosphodiesterase" evidence="12">
    <location>
        <begin position="61"/>
        <end position="305"/>
    </location>
</feature>
<dbReference type="InParanoid" id="A0A1C7NJ29"/>
<dbReference type="GO" id="GO:0003676">
    <property type="term" value="F:nucleic acid binding"/>
    <property type="evidence" value="ECO:0007669"/>
    <property type="project" value="InterPro"/>
</dbReference>
<dbReference type="Proteomes" id="UP000093000">
    <property type="component" value="Unassembled WGS sequence"/>
</dbReference>
<dbReference type="InterPro" id="IPR044925">
    <property type="entry name" value="His-Me_finger_sf"/>
</dbReference>
<keyword evidence="6 10" id="KW-0378">Hydrolase</keyword>
<feature type="binding site" evidence="9">
    <location>
        <position position="158"/>
    </location>
    <ligand>
        <name>Mg(2+)</name>
        <dbReference type="ChEBI" id="CHEBI:18420"/>
        <note>catalytic</note>
    </ligand>
</feature>
<gene>
    <name evidence="14" type="primary">NUC1_1</name>
    <name evidence="14" type="ORF">A0J61_02899</name>
</gene>
<evidence type="ECO:0000256" key="9">
    <source>
        <dbReference type="PIRSR" id="PIRSR640255-2"/>
    </source>
</evidence>
<comment type="cofactor">
    <cofactor evidence="1 10">
        <name>Mg(2+)</name>
        <dbReference type="ChEBI" id="CHEBI:18420"/>
    </cofactor>
</comment>
<feature type="domain" description="DNA/RNA non-specific endonuclease/pyrophosphatase/phosphodiesterase" evidence="13">
    <location>
        <begin position="60"/>
        <end position="305"/>
    </location>
</feature>
<dbReference type="GO" id="GO:0004521">
    <property type="term" value="F:RNA endonuclease activity"/>
    <property type="evidence" value="ECO:0007669"/>
    <property type="project" value="TreeGrafter"/>
</dbReference>
<evidence type="ECO:0000256" key="5">
    <source>
        <dbReference type="ARBA" id="ARBA00022759"/>
    </source>
</evidence>